<dbReference type="InterPro" id="IPR056424">
    <property type="entry name" value="Beta-prop_GEMI5_2nd"/>
</dbReference>
<feature type="compositionally biased region" description="Polar residues" evidence="4">
    <location>
        <begin position="1512"/>
        <end position="1530"/>
    </location>
</feature>
<protein>
    <submittedName>
        <fullName evidence="8">Uncharacterized protein</fullName>
    </submittedName>
</protein>
<dbReference type="PROSITE" id="PS50082">
    <property type="entry name" value="WD_REPEATS_2"/>
    <property type="match status" value="2"/>
</dbReference>
<dbReference type="InterPro" id="IPR036322">
    <property type="entry name" value="WD40_repeat_dom_sf"/>
</dbReference>
<evidence type="ECO:0000256" key="3">
    <source>
        <dbReference type="PROSITE-ProRule" id="PRU00221"/>
    </source>
</evidence>
<evidence type="ECO:0000313" key="8">
    <source>
        <dbReference type="EMBL" id="CAH1979280.1"/>
    </source>
</evidence>
<dbReference type="Gene3D" id="2.130.10.10">
    <property type="entry name" value="YVTN repeat-like/Quinoprotein amine dehydrogenase"/>
    <property type="match status" value="3"/>
</dbReference>
<feature type="compositionally biased region" description="Basic residues" evidence="4">
    <location>
        <begin position="369"/>
        <end position="380"/>
    </location>
</feature>
<evidence type="ECO:0000259" key="6">
    <source>
        <dbReference type="Pfam" id="PF23774"/>
    </source>
</evidence>
<dbReference type="PROSITE" id="PS00678">
    <property type="entry name" value="WD_REPEATS_1"/>
    <property type="match status" value="1"/>
</dbReference>
<dbReference type="InterPro" id="IPR015943">
    <property type="entry name" value="WD40/YVTN_repeat-like_dom_sf"/>
</dbReference>
<dbReference type="Pfam" id="PF23770">
    <property type="entry name" value="Beta-prop_RIG_1st"/>
    <property type="match status" value="1"/>
</dbReference>
<feature type="compositionally biased region" description="Polar residues" evidence="4">
    <location>
        <begin position="344"/>
        <end position="353"/>
    </location>
</feature>
<feature type="compositionally biased region" description="Polar residues" evidence="4">
    <location>
        <begin position="296"/>
        <end position="315"/>
    </location>
</feature>
<dbReference type="PANTHER" id="PTHR46362">
    <property type="entry name" value="GEM-ASSOCIATED PROTEIN 5"/>
    <property type="match status" value="1"/>
</dbReference>
<sequence>MAHGTLPYSNIVIPSAPNWFETKIMVYSPDDTLIYGTRCDLMVFKDIASKSALPRFHIMKHAHSKRITSLAINLKWSEKQLLVTAGEDKFVKLWDMAHYDIMGMHQQHLQSEKVIAAEFCGSDKILSVSNDGHVVLWNYIRNEMSHLSNIFGSVKVTVTGCSICPHNPNVAAFGLKTGLILIVDLKGKGSIISKLRGHDKEVVDLDWCPIPFNIFPNDPKNKVVISPQQFIAARGKSHESIVEDETVSNVSTSIEKIPTLEQQIGATVSKISTMADFQELEITASTESVVTSSESQENQQHVAETSATTSSGSDTQKVDQKHVAAKSPGESTSDDSQNDERSETSQSDSSPSLVGSPPDMTGTEQSGRGRGKGRGKRWRKWQKDEDSNKPETSAGPQLRRSKRENNKKLDWPKLGTSTSDTEDKASKSGRSTRASTSTRTPQPSKEDAVKQDKASKSGPSTKASTSTRTPQPTQEDTVKQAQAKLEKSLNIDPCDDENTLVQPKDTKVPCPEEKPVQTSILKKSEPLPSSVGSDKSATDAESKISSESLSTIVEEPSFLGRRPLNPSNLAMLDLITLPPSASRPYCAKCGSEKRCHCDCVKMVAPGVEEARYEYLLVSSAKEPTVIVWRVGTGSNIQAMLRLPAKKSKKSVEKPFISVKWVTPNKIYCSSRNYELIQWTVPKSMNGDGELMKIIDNEHSSIIFSIAASHTDFINKDWVIPTEHLVWTTSQDRLVVGYQLDGDEEEINRIFSYSTFAGIPLCLAETKLNPYGVAIGTGGGVLKLWDLSHSTSRIVSMHNLTQKIHSKVTCATWHPEIETILAFGTQEGRVGFFDISSIAEVPTVMPHYFTKEIHKIQYAPMEDGLGLYIVAEGKLVYWNLTTDENAITPVSTPDSFSVYTFAWKLDYSSLLIAFNLGLILVYSRELIQVDSLVAENKLTCLLWNPLSYTSDITQSSFCMTYAGTLNGKKLLILDHSRQSAKFDEKIVGTFDVADDNINCLSWNRYGTRVAVGTDNGFVYIWDYPTRAVLWNYINPTYQGITCVLFSPVGTEHIFCGTRDHSLNVFRIQEHPPFDAAALSIKRSAVSEAKAEQAERLIEDTLRRVGASPDESQRSVPHKKNELMPCFHRSKLSTEECVSELRRLFNYVQSNCDDADEGAAAAAPPAGEADILDIFGGQQAIESLVARNEEIQRQRRRGLDVPLALFRSDTVDFLREAVNQRQVTPAVVALSPLVSTSLWMQAIEVYADILREDPNSDPYECITYYLAIHQTRAAIDVLLARNLHREALALARCRCPNTDIVGTVVVRWAHYALGNGDFERAAQCFIYVRQFREAALALFRRTEHEIMLFCIELASVSGDSQLLDTAIARYQKYIDLGEYTKSQLETGSIADVLTDARKMNPELFGPGPSVGAGPSTSTTAASEPPATATDDQDVIGALPPFFVAPEPLSLDDEFGASASVTSFVSTGSETFMTRGAPDTSGHVVPIVEQVAIEGETILHAIHSRVTQETRETLRSSASSQDGFETTSSSTSIPDEKKPDYDSETGQSAPNKK</sequence>
<feature type="repeat" description="WD" evidence="3">
    <location>
        <begin position="60"/>
        <end position="96"/>
    </location>
</feature>
<accession>A0A9P0PBV9</accession>
<evidence type="ECO:0000259" key="5">
    <source>
        <dbReference type="Pfam" id="PF23770"/>
    </source>
</evidence>
<keyword evidence="1 3" id="KW-0853">WD repeat</keyword>
<evidence type="ECO:0000313" key="9">
    <source>
        <dbReference type="Proteomes" id="UP001152888"/>
    </source>
</evidence>
<organism evidence="8 9">
    <name type="scientific">Acanthoscelides obtectus</name>
    <name type="common">Bean weevil</name>
    <name type="synonym">Bruchus obtectus</name>
    <dbReference type="NCBI Taxonomy" id="200917"/>
    <lineage>
        <taxon>Eukaryota</taxon>
        <taxon>Metazoa</taxon>
        <taxon>Ecdysozoa</taxon>
        <taxon>Arthropoda</taxon>
        <taxon>Hexapoda</taxon>
        <taxon>Insecta</taxon>
        <taxon>Pterygota</taxon>
        <taxon>Neoptera</taxon>
        <taxon>Endopterygota</taxon>
        <taxon>Coleoptera</taxon>
        <taxon>Polyphaga</taxon>
        <taxon>Cucujiformia</taxon>
        <taxon>Chrysomeloidea</taxon>
        <taxon>Chrysomelidae</taxon>
        <taxon>Bruchinae</taxon>
        <taxon>Bruchini</taxon>
        <taxon>Acanthoscelides</taxon>
    </lineage>
</organism>
<dbReference type="GO" id="GO:0000387">
    <property type="term" value="P:spliceosomal snRNP assembly"/>
    <property type="evidence" value="ECO:0007669"/>
    <property type="project" value="TreeGrafter"/>
</dbReference>
<dbReference type="SUPFAM" id="SSF50978">
    <property type="entry name" value="WD40 repeat-like"/>
    <property type="match status" value="2"/>
</dbReference>
<dbReference type="GO" id="GO:0032797">
    <property type="term" value="C:SMN complex"/>
    <property type="evidence" value="ECO:0007669"/>
    <property type="project" value="TreeGrafter"/>
</dbReference>
<dbReference type="InterPro" id="IPR052640">
    <property type="entry name" value="Gemin-5"/>
</dbReference>
<proteinExistence type="predicted"/>
<feature type="domain" description="Gem-associated protein 5 TPR" evidence="6">
    <location>
        <begin position="1170"/>
        <end position="1369"/>
    </location>
</feature>
<feature type="compositionally biased region" description="Basic and acidic residues" evidence="4">
    <location>
        <begin position="444"/>
        <end position="455"/>
    </location>
</feature>
<comment type="caution">
    <text evidence="8">The sequence shown here is derived from an EMBL/GenBank/DDBJ whole genome shotgun (WGS) entry which is preliminary data.</text>
</comment>
<keyword evidence="9" id="KW-1185">Reference proteome</keyword>
<evidence type="ECO:0000256" key="2">
    <source>
        <dbReference type="ARBA" id="ARBA00022737"/>
    </source>
</evidence>
<feature type="region of interest" description="Disordered" evidence="4">
    <location>
        <begin position="1401"/>
        <end position="1431"/>
    </location>
</feature>
<dbReference type="Pfam" id="PF23774">
    <property type="entry name" value="TPR_GEMI5"/>
    <property type="match status" value="1"/>
</dbReference>
<dbReference type="OrthoDB" id="6507580at2759"/>
<dbReference type="InterPro" id="IPR056432">
    <property type="entry name" value="Beta-prop_GEMI5_1st"/>
</dbReference>
<evidence type="ECO:0000256" key="1">
    <source>
        <dbReference type="ARBA" id="ARBA00022574"/>
    </source>
</evidence>
<dbReference type="EMBL" id="CAKOFQ010006877">
    <property type="protein sequence ID" value="CAH1979280.1"/>
    <property type="molecule type" value="Genomic_DNA"/>
</dbReference>
<dbReference type="SMART" id="SM00320">
    <property type="entry name" value="WD40"/>
    <property type="match status" value="8"/>
</dbReference>
<evidence type="ECO:0000256" key="4">
    <source>
        <dbReference type="SAM" id="MobiDB-lite"/>
    </source>
</evidence>
<feature type="compositionally biased region" description="Basic and acidic residues" evidence="4">
    <location>
        <begin position="504"/>
        <end position="515"/>
    </location>
</feature>
<feature type="compositionally biased region" description="Polar residues" evidence="4">
    <location>
        <begin position="1541"/>
        <end position="1550"/>
    </location>
</feature>
<feature type="compositionally biased region" description="Low complexity" evidence="4">
    <location>
        <begin position="428"/>
        <end position="440"/>
    </location>
</feature>
<feature type="domain" description="Gem-associated protein 5 first beta-propeller" evidence="5">
    <location>
        <begin position="64"/>
        <end position="350"/>
    </location>
</feature>
<keyword evidence="2" id="KW-0677">Repeat</keyword>
<feature type="compositionally biased region" description="Low complexity" evidence="4">
    <location>
        <begin position="1403"/>
        <end position="1427"/>
    </location>
</feature>
<dbReference type="InterPro" id="IPR001680">
    <property type="entry name" value="WD40_rpt"/>
</dbReference>
<gene>
    <name evidence="8" type="ORF">ACAOBT_LOCUS13376</name>
</gene>
<evidence type="ECO:0000259" key="7">
    <source>
        <dbReference type="Pfam" id="PF23775"/>
    </source>
</evidence>
<dbReference type="GO" id="GO:0005634">
    <property type="term" value="C:nucleus"/>
    <property type="evidence" value="ECO:0007669"/>
    <property type="project" value="TreeGrafter"/>
</dbReference>
<dbReference type="Proteomes" id="UP001152888">
    <property type="component" value="Unassembled WGS sequence"/>
</dbReference>
<dbReference type="PANTHER" id="PTHR46362:SF1">
    <property type="entry name" value="GEM-ASSOCIATED PROTEIN 5"/>
    <property type="match status" value="1"/>
</dbReference>
<name>A0A9P0PBV9_ACAOB</name>
<dbReference type="GO" id="GO:0003730">
    <property type="term" value="F:mRNA 3'-UTR binding"/>
    <property type="evidence" value="ECO:0007669"/>
    <property type="project" value="TreeGrafter"/>
</dbReference>
<dbReference type="Pfam" id="PF23775">
    <property type="entry name" value="Beta-prop_RIG_2nd"/>
    <property type="match status" value="1"/>
</dbReference>
<feature type="region of interest" description="Disordered" evidence="4">
    <location>
        <begin position="1505"/>
        <end position="1550"/>
    </location>
</feature>
<feature type="compositionally biased region" description="Polar residues" evidence="4">
    <location>
        <begin position="457"/>
        <end position="475"/>
    </location>
</feature>
<feature type="region of interest" description="Disordered" evidence="4">
    <location>
        <begin position="288"/>
        <end position="543"/>
    </location>
</feature>
<dbReference type="InterPro" id="IPR019775">
    <property type="entry name" value="WD40_repeat_CS"/>
</dbReference>
<dbReference type="PROSITE" id="PS50294">
    <property type="entry name" value="WD_REPEATS_REGION"/>
    <property type="match status" value="1"/>
</dbReference>
<reference evidence="8" key="1">
    <citation type="submission" date="2022-03" db="EMBL/GenBank/DDBJ databases">
        <authorList>
            <person name="Sayadi A."/>
        </authorList>
    </citation>
    <scope>NUCLEOTIDE SEQUENCE</scope>
</reference>
<dbReference type="InterPro" id="IPR056421">
    <property type="entry name" value="TPR_GEMI5"/>
</dbReference>
<feature type="repeat" description="WD" evidence="3">
    <location>
        <begin position="989"/>
        <end position="1030"/>
    </location>
</feature>
<feature type="domain" description="Gem-associated protein 5 second beta-propeller" evidence="7">
    <location>
        <begin position="772"/>
        <end position="1056"/>
    </location>
</feature>